<organism evidence="2 3">
    <name type="scientific">Flavobacterium cutihirudinis</name>
    <dbReference type="NCBI Taxonomy" id="1265740"/>
    <lineage>
        <taxon>Bacteria</taxon>
        <taxon>Pseudomonadati</taxon>
        <taxon>Bacteroidota</taxon>
        <taxon>Flavobacteriia</taxon>
        <taxon>Flavobacteriales</taxon>
        <taxon>Flavobacteriaceae</taxon>
        <taxon>Flavobacterium</taxon>
    </lineage>
</organism>
<dbReference type="CDD" id="cd06558">
    <property type="entry name" value="crotonase-like"/>
    <property type="match status" value="1"/>
</dbReference>
<proteinExistence type="inferred from homology"/>
<dbReference type="InterPro" id="IPR029045">
    <property type="entry name" value="ClpP/crotonase-like_dom_sf"/>
</dbReference>
<dbReference type="AlphaFoldDB" id="A0A3D9FV99"/>
<dbReference type="Gene3D" id="3.90.226.10">
    <property type="entry name" value="2-enoyl-CoA Hydratase, Chain A, domain 1"/>
    <property type="match status" value="1"/>
</dbReference>
<dbReference type="PANTHER" id="PTHR42964">
    <property type="entry name" value="ENOYL-COA HYDRATASE"/>
    <property type="match status" value="1"/>
</dbReference>
<accession>A0A3D9FV99</accession>
<dbReference type="Proteomes" id="UP000257004">
    <property type="component" value="Unassembled WGS sequence"/>
</dbReference>
<reference evidence="2 3" key="1">
    <citation type="submission" date="2018-07" db="EMBL/GenBank/DDBJ databases">
        <title>Genomic Encyclopedia of Archaeal and Bacterial Type Strains, Phase II (KMG-II): from individual species to whole genera.</title>
        <authorList>
            <person name="Goeker M."/>
        </authorList>
    </citation>
    <scope>NUCLEOTIDE SEQUENCE [LARGE SCALE GENOMIC DNA]</scope>
    <source>
        <strain evidence="2 3">DSM 25795</strain>
    </source>
</reference>
<dbReference type="RefSeq" id="WP_115887468.1">
    <property type="nucleotide sequence ID" value="NZ_QRDQ01000008.1"/>
</dbReference>
<name>A0A3D9FV99_9FLAO</name>
<comment type="caution">
    <text evidence="2">The sequence shown here is derived from an EMBL/GenBank/DDBJ whole genome shotgun (WGS) entry which is preliminary data.</text>
</comment>
<gene>
    <name evidence="2" type="ORF">BD847_1318</name>
</gene>
<dbReference type="SUPFAM" id="SSF52096">
    <property type="entry name" value="ClpP/crotonase"/>
    <property type="match status" value="1"/>
</dbReference>
<sequence length="254" mass="27963">MSSESVKGSLETSFQGTIATVEFGHPASNSFPRQLLDRLTAEINLLSRDENVSVIILKSEGARAFCSGASFDELLEIENEEQGTEFFSGFAHLLNAMRNCNKLIIGRVQGKAVGGGVGIIAACDYVFATPESDVKLSELAIGIGPFVIEPAVSRKIGKTAMTEMTLAANEWKSAEWAFQKGLFSVVCESFSLDLKIDDFAKRISSYNPEALREMKKIIWENTENWESLLFERAAITGKLVLSDFSRNALLQFKK</sequence>
<dbReference type="EMBL" id="QRDQ01000008">
    <property type="protein sequence ID" value="RED24588.1"/>
    <property type="molecule type" value="Genomic_DNA"/>
</dbReference>
<evidence type="ECO:0000313" key="3">
    <source>
        <dbReference type="Proteomes" id="UP000257004"/>
    </source>
</evidence>
<keyword evidence="3" id="KW-1185">Reference proteome</keyword>
<comment type="similarity">
    <text evidence="1">Belongs to the enoyl-CoA hydratase/isomerase family.</text>
</comment>
<evidence type="ECO:0000256" key="1">
    <source>
        <dbReference type="ARBA" id="ARBA00005254"/>
    </source>
</evidence>
<dbReference type="OrthoDB" id="638407at2"/>
<evidence type="ECO:0000313" key="2">
    <source>
        <dbReference type="EMBL" id="RED24588.1"/>
    </source>
</evidence>
<protein>
    <submittedName>
        <fullName evidence="2">Methylglutaconyl-CoA hydratase</fullName>
    </submittedName>
</protein>
<dbReference type="Pfam" id="PF00378">
    <property type="entry name" value="ECH_1"/>
    <property type="match status" value="1"/>
</dbReference>
<dbReference type="PANTHER" id="PTHR42964:SF1">
    <property type="entry name" value="POLYKETIDE BIOSYNTHESIS ENOYL-COA HYDRATASE PKSH-RELATED"/>
    <property type="match status" value="1"/>
</dbReference>
<dbReference type="InterPro" id="IPR001753">
    <property type="entry name" value="Enoyl-CoA_hydra/iso"/>
</dbReference>
<dbReference type="InterPro" id="IPR051683">
    <property type="entry name" value="Enoyl-CoA_Hydratase/Isomerase"/>
</dbReference>
<dbReference type="GO" id="GO:0003824">
    <property type="term" value="F:catalytic activity"/>
    <property type="evidence" value="ECO:0007669"/>
    <property type="project" value="UniProtKB-ARBA"/>
</dbReference>